<protein>
    <submittedName>
        <fullName evidence="1">Uncharacterized protein</fullName>
    </submittedName>
</protein>
<evidence type="ECO:0000313" key="2">
    <source>
        <dbReference type="Proteomes" id="UP000053095"/>
    </source>
</evidence>
<dbReference type="InterPro" id="IPR053178">
    <property type="entry name" value="Osmoadaptation_assoc"/>
</dbReference>
<reference evidence="2" key="1">
    <citation type="journal article" date="2015" name="Genome Announc.">
        <title>Draft genome sequence of Talaromyces cellulolyticus strain Y-94, a source of lignocellulosic biomass-degrading enzymes.</title>
        <authorList>
            <person name="Fujii T."/>
            <person name="Koike H."/>
            <person name="Sawayama S."/>
            <person name="Yano S."/>
            <person name="Inoue H."/>
        </authorList>
    </citation>
    <scope>NUCLEOTIDE SEQUENCE [LARGE SCALE GENOMIC DNA]</scope>
    <source>
        <strain evidence="2">Y-94</strain>
    </source>
</reference>
<sequence length="442" mass="50080">MSRAASARKSKGGYGQHNLRQYPIQVLDGESDLTPRSRLVCAKDTIPTSLSGTGYERMRIQYNFDLLDLSALTTFHVAHATASALAAHPTRLTDILRCRQWSYLTYLPSRIGHCDSLDRAAECVAARVQNWLAFPSEPISKDVLRLYSKALEALRTELENPDSFLRADVLCATEMLGIYELLKMSTEQAWIQHSSGATTLTRLRGARRYKTEFEKALLLSHIGQIFHESLNMNEPCFLEHETWQTILRSMATKDHPFSDRSDLVISLWSCICSLPKYLRRVTDIVCTSPNTSNLAICQLKLDLFRLYQSISQWHQEYQVHSWDNELHPSRSPADADKQFEALGFCFTCLIVTNRLIFALDPSAGATYEYEAQKLAADLVTIEQNALSVNGRAELFMALKMHVAKATRATAETWRECTTNTIGSTIPQSVFTEWCQLTGWKTY</sequence>
<dbReference type="EMBL" id="DF933818">
    <property type="protein sequence ID" value="GAM37171.1"/>
    <property type="molecule type" value="Genomic_DNA"/>
</dbReference>
<gene>
    <name evidence="1" type="ORF">TCE0_022f06860</name>
</gene>
<keyword evidence="2" id="KW-1185">Reference proteome</keyword>
<comment type="caution">
    <text evidence="1">The sequence shown here is derived from an EMBL/GenBank/DDBJ whole genome shotgun (WGS) entry which is preliminary data.</text>
</comment>
<dbReference type="PANTHER" id="PTHR38111">
    <property type="entry name" value="ZN(2)-C6 FUNGAL-TYPE DOMAIN-CONTAINING PROTEIN-RELATED"/>
    <property type="match status" value="1"/>
</dbReference>
<dbReference type="PANTHER" id="PTHR38111:SF6">
    <property type="entry name" value="FINGER DOMAIN PROTEIN, PUTATIVE (AFU_ORTHOLOGUE AFUA_8G01940)-RELATED"/>
    <property type="match status" value="1"/>
</dbReference>
<dbReference type="AlphaFoldDB" id="A0A6V8H7Q2"/>
<dbReference type="Proteomes" id="UP000053095">
    <property type="component" value="Unassembled WGS sequence"/>
</dbReference>
<evidence type="ECO:0000313" key="1">
    <source>
        <dbReference type="EMBL" id="GAM37171.1"/>
    </source>
</evidence>
<proteinExistence type="predicted"/>
<accession>A0A6V8H7Q2</accession>
<organism evidence="1 2">
    <name type="scientific">Talaromyces pinophilus</name>
    <name type="common">Penicillium pinophilum</name>
    <dbReference type="NCBI Taxonomy" id="128442"/>
    <lineage>
        <taxon>Eukaryota</taxon>
        <taxon>Fungi</taxon>
        <taxon>Dikarya</taxon>
        <taxon>Ascomycota</taxon>
        <taxon>Pezizomycotina</taxon>
        <taxon>Eurotiomycetes</taxon>
        <taxon>Eurotiomycetidae</taxon>
        <taxon>Eurotiales</taxon>
        <taxon>Trichocomaceae</taxon>
        <taxon>Talaromyces</taxon>
        <taxon>Talaromyces sect. Talaromyces</taxon>
    </lineage>
</organism>
<name>A0A6V8H7Q2_TALPI</name>